<name>A0A4R6VMA9_9PSEU</name>
<dbReference type="Proteomes" id="UP000295705">
    <property type="component" value="Unassembled WGS sequence"/>
</dbReference>
<sequence>MGYDVTQVQKSLAGFDYPGGPQELADHASSNGADQQLVDTIKGLDKEQFDGPNAVMSKLGEAGILGGSNS</sequence>
<dbReference type="OrthoDB" id="6161020at2"/>
<dbReference type="EMBL" id="SNYO01000002">
    <property type="protein sequence ID" value="TDQ63081.1"/>
    <property type="molecule type" value="Genomic_DNA"/>
</dbReference>
<accession>A0A4R6VMA9</accession>
<dbReference type="InterPro" id="IPR021527">
    <property type="entry name" value="DUF2795"/>
</dbReference>
<reference evidence="1 2" key="1">
    <citation type="submission" date="2019-03" db="EMBL/GenBank/DDBJ databases">
        <title>Genomic Encyclopedia of Type Strains, Phase IV (KMG-IV): sequencing the most valuable type-strain genomes for metagenomic binning, comparative biology and taxonomic classification.</title>
        <authorList>
            <person name="Goeker M."/>
        </authorList>
    </citation>
    <scope>NUCLEOTIDE SEQUENCE [LARGE SCALE GENOMIC DNA]</scope>
    <source>
        <strain evidence="1 2">DSM 45775</strain>
    </source>
</reference>
<protein>
    <submittedName>
        <fullName evidence="1">Uncharacterized protein DUF2795</fullName>
    </submittedName>
</protein>
<organism evidence="1 2">
    <name type="scientific">Actinomycetospora succinea</name>
    <dbReference type="NCBI Taxonomy" id="663603"/>
    <lineage>
        <taxon>Bacteria</taxon>
        <taxon>Bacillati</taxon>
        <taxon>Actinomycetota</taxon>
        <taxon>Actinomycetes</taxon>
        <taxon>Pseudonocardiales</taxon>
        <taxon>Pseudonocardiaceae</taxon>
        <taxon>Actinomycetospora</taxon>
    </lineage>
</organism>
<evidence type="ECO:0000313" key="1">
    <source>
        <dbReference type="EMBL" id="TDQ63081.1"/>
    </source>
</evidence>
<dbReference type="Pfam" id="PF11387">
    <property type="entry name" value="DUF2795"/>
    <property type="match status" value="1"/>
</dbReference>
<comment type="caution">
    <text evidence="1">The sequence shown here is derived from an EMBL/GenBank/DDBJ whole genome shotgun (WGS) entry which is preliminary data.</text>
</comment>
<dbReference type="RefSeq" id="WP_133826056.1">
    <property type="nucleotide sequence ID" value="NZ_BAABHR010000053.1"/>
</dbReference>
<gene>
    <name evidence="1" type="ORF">EV188_102738</name>
</gene>
<dbReference type="AlphaFoldDB" id="A0A4R6VMA9"/>
<proteinExistence type="predicted"/>
<keyword evidence="2" id="KW-1185">Reference proteome</keyword>
<evidence type="ECO:0000313" key="2">
    <source>
        <dbReference type="Proteomes" id="UP000295705"/>
    </source>
</evidence>